<reference evidence="2 3" key="1">
    <citation type="submission" date="2024-05" db="EMBL/GenBank/DDBJ databases">
        <title>Genome sequence of Ponticoccus litoralis KCCM 90028.</title>
        <authorList>
            <person name="Kim J.M."/>
            <person name="Lee J.K."/>
            <person name="Choi B.J."/>
            <person name="Bayburt H."/>
            <person name="Baek J.H."/>
            <person name="Jeon C.O."/>
        </authorList>
    </citation>
    <scope>NUCLEOTIDE SEQUENCE [LARGE SCALE GENOMIC DNA]</scope>
    <source>
        <strain evidence="2 3">KCCM 90028</strain>
    </source>
</reference>
<proteinExistence type="predicted"/>
<organism evidence="2 3">
    <name type="scientific">Ponticoccus litoralis</name>
    <dbReference type="NCBI Taxonomy" id="422297"/>
    <lineage>
        <taxon>Bacteria</taxon>
        <taxon>Pseudomonadati</taxon>
        <taxon>Pseudomonadota</taxon>
        <taxon>Alphaproteobacteria</taxon>
        <taxon>Rhodobacterales</taxon>
        <taxon>Roseobacteraceae</taxon>
        <taxon>Ponticoccus</taxon>
    </lineage>
</organism>
<dbReference type="Proteomes" id="UP001428774">
    <property type="component" value="Unassembled WGS sequence"/>
</dbReference>
<dbReference type="EMBL" id="JBDNCH010000004">
    <property type="protein sequence ID" value="MEN9063040.1"/>
    <property type="molecule type" value="Genomic_DNA"/>
</dbReference>
<dbReference type="InterPro" id="IPR052342">
    <property type="entry name" value="MCH/BMMD"/>
</dbReference>
<dbReference type="InterPro" id="IPR002539">
    <property type="entry name" value="MaoC-like_dom"/>
</dbReference>
<protein>
    <submittedName>
        <fullName evidence="2">MaoC/PaaZ C-terminal domain-containing protein</fullName>
    </submittedName>
</protein>
<gene>
    <name evidence="2" type="ORF">ABFB10_20730</name>
</gene>
<accession>A0AAW9SRF0</accession>
<dbReference type="Gene3D" id="3.10.129.10">
    <property type="entry name" value="Hotdog Thioesterase"/>
    <property type="match status" value="1"/>
</dbReference>
<evidence type="ECO:0000259" key="1">
    <source>
        <dbReference type="Pfam" id="PF01575"/>
    </source>
</evidence>
<dbReference type="AlphaFoldDB" id="A0AAW9SRF0"/>
<evidence type="ECO:0000313" key="3">
    <source>
        <dbReference type="Proteomes" id="UP001428774"/>
    </source>
</evidence>
<dbReference type="PANTHER" id="PTHR43664">
    <property type="entry name" value="MONOAMINE OXIDASE-RELATED"/>
    <property type="match status" value="1"/>
</dbReference>
<evidence type="ECO:0000313" key="2">
    <source>
        <dbReference type="EMBL" id="MEN9063040.1"/>
    </source>
</evidence>
<keyword evidence="3" id="KW-1185">Reference proteome</keyword>
<dbReference type="PANTHER" id="PTHR43664:SF1">
    <property type="entry name" value="BETA-METHYLMALYL-COA DEHYDRATASE"/>
    <property type="match status" value="1"/>
</dbReference>
<dbReference type="RefSeq" id="WP_347168149.1">
    <property type="nucleotide sequence ID" value="NZ_JBDNCH010000004.1"/>
</dbReference>
<feature type="domain" description="MaoC-like" evidence="1">
    <location>
        <begin position="37"/>
        <end position="136"/>
    </location>
</feature>
<dbReference type="InterPro" id="IPR029069">
    <property type="entry name" value="HotDog_dom_sf"/>
</dbReference>
<comment type="caution">
    <text evidence="2">The sequence shown here is derived from an EMBL/GenBank/DDBJ whole genome shotgun (WGS) entry which is preliminary data.</text>
</comment>
<sequence>MAGCMPASPLLLGRFTRMTDIANLVGPNAKFFEDFTVGEEWVTPRRTITEADLLMFSGLTGDFNPIHTDEEFAKTTAFGTRIFHGPAAFAVATGLESRLGIKEGTAIAFLGMDWNLKAPIMIGDTIHVFQRVESVRPTSKGGRGIVVFWVEIRKQDGTVCQDGEWKVMFSCRDGN</sequence>
<dbReference type="SUPFAM" id="SSF54637">
    <property type="entry name" value="Thioesterase/thiol ester dehydrase-isomerase"/>
    <property type="match status" value="1"/>
</dbReference>
<dbReference type="Pfam" id="PF01575">
    <property type="entry name" value="MaoC_dehydratas"/>
    <property type="match status" value="1"/>
</dbReference>
<name>A0AAW9SRF0_9RHOB</name>